<evidence type="ECO:0000313" key="4">
    <source>
        <dbReference type="Proteomes" id="UP000177596"/>
    </source>
</evidence>
<dbReference type="Pfam" id="PF00561">
    <property type="entry name" value="Abhydrolase_1"/>
    <property type="match status" value="1"/>
</dbReference>
<organism evidence="3 4">
    <name type="scientific">Candidatus Woesebacteria bacterium RIFOXYD1_FULL_43_18</name>
    <dbReference type="NCBI Taxonomy" id="1802551"/>
    <lineage>
        <taxon>Bacteria</taxon>
        <taxon>Candidatus Woeseibacteriota</taxon>
    </lineage>
</organism>
<dbReference type="Gene3D" id="3.40.50.1820">
    <property type="entry name" value="alpha/beta hydrolase"/>
    <property type="match status" value="1"/>
</dbReference>
<keyword evidence="1" id="KW-0378">Hydrolase</keyword>
<dbReference type="SUPFAM" id="SSF53474">
    <property type="entry name" value="alpha/beta-Hydrolases"/>
    <property type="match status" value="1"/>
</dbReference>
<name>A0A1F8DJX6_9BACT</name>
<dbReference type="InterPro" id="IPR000073">
    <property type="entry name" value="AB_hydrolase_1"/>
</dbReference>
<dbReference type="PANTHER" id="PTHR42977:SF3">
    <property type="entry name" value="AB HYDROLASE-1 DOMAIN-CONTAINING PROTEIN"/>
    <property type="match status" value="1"/>
</dbReference>
<dbReference type="Pfam" id="PF01966">
    <property type="entry name" value="HD"/>
    <property type="match status" value="1"/>
</dbReference>
<dbReference type="EMBL" id="MGIL01000001">
    <property type="protein sequence ID" value="OGM88914.1"/>
    <property type="molecule type" value="Genomic_DNA"/>
</dbReference>
<dbReference type="Gene3D" id="1.10.3210.10">
    <property type="entry name" value="Hypothetical protein af1432"/>
    <property type="match status" value="1"/>
</dbReference>
<dbReference type="PANTHER" id="PTHR42977">
    <property type="entry name" value="HYDROLASE-RELATED"/>
    <property type="match status" value="1"/>
</dbReference>
<evidence type="ECO:0000313" key="3">
    <source>
        <dbReference type="EMBL" id="OGM88914.1"/>
    </source>
</evidence>
<dbReference type="InterPro" id="IPR006674">
    <property type="entry name" value="HD_domain"/>
</dbReference>
<dbReference type="AlphaFoldDB" id="A0A1F8DJX6"/>
<dbReference type="InterPro" id="IPR051340">
    <property type="entry name" value="Haloalkane_dehalogenase"/>
</dbReference>
<sequence>MDIGLNEQTYKTIEAFALSRMSDLKSVSHNDYHIIRVKDNALKIAKLLSVEERIDKNLLAAICLLHDITYSVRKPNIYTYIFEGRIERRMIRTALKKFDISDETKETMVDAVFRHAHSFPFKKLNKGHSLYAKILQDADTLDFFDKTRINYFLMTGNHGFFRGIRKSFINALIRYGVNNLGAFLNFPILAKTFFENPSMKLKEQFHYYEYGAGNLKTLLFLPGYADSGLMYQKLGRSLSKNYRVIALDFPMIHDPEKIYDLTTLTDFVESFVKELGLDNFTIVGFSSCGLVAVNYAYNNPGKLKELILLNSVPRFILSKINRRIYKILTPFFLLRPALFIYSRFNTTKIIRKILKLPHISSFTIDRMKSYYFSVFGTAVNLIGESILVRFKKVKVPKKIIFFKDDTIIPWARYQHFVEKLDCEVVVFSEGLHADKKIYWEKLKSLWLKAPKIEYQDVNIEKGR</sequence>
<dbReference type="SMART" id="SM00471">
    <property type="entry name" value="HDc"/>
    <property type="match status" value="1"/>
</dbReference>
<dbReference type="InterPro" id="IPR003607">
    <property type="entry name" value="HD/PDEase_dom"/>
</dbReference>
<dbReference type="CDD" id="cd00077">
    <property type="entry name" value="HDc"/>
    <property type="match status" value="1"/>
</dbReference>
<proteinExistence type="predicted"/>
<dbReference type="InterPro" id="IPR029058">
    <property type="entry name" value="AB_hydrolase_fold"/>
</dbReference>
<evidence type="ECO:0000256" key="1">
    <source>
        <dbReference type="ARBA" id="ARBA00022801"/>
    </source>
</evidence>
<dbReference type="GO" id="GO:0004301">
    <property type="term" value="F:epoxide hydrolase activity"/>
    <property type="evidence" value="ECO:0007669"/>
    <property type="project" value="TreeGrafter"/>
</dbReference>
<reference evidence="3 4" key="1">
    <citation type="journal article" date="2016" name="Nat. Commun.">
        <title>Thousands of microbial genomes shed light on interconnected biogeochemical processes in an aquifer system.</title>
        <authorList>
            <person name="Anantharaman K."/>
            <person name="Brown C.T."/>
            <person name="Hug L.A."/>
            <person name="Sharon I."/>
            <person name="Castelle C.J."/>
            <person name="Probst A.J."/>
            <person name="Thomas B.C."/>
            <person name="Singh A."/>
            <person name="Wilkins M.J."/>
            <person name="Karaoz U."/>
            <person name="Brodie E.L."/>
            <person name="Williams K.H."/>
            <person name="Hubbard S.S."/>
            <person name="Banfield J.F."/>
        </authorList>
    </citation>
    <scope>NUCLEOTIDE SEQUENCE [LARGE SCALE GENOMIC DNA]</scope>
</reference>
<protein>
    <recommendedName>
        <fullName evidence="2">HD/PDEase domain-containing protein</fullName>
    </recommendedName>
</protein>
<feature type="domain" description="HD/PDEase" evidence="2">
    <location>
        <begin position="26"/>
        <end position="153"/>
    </location>
</feature>
<accession>A0A1F8DJX6</accession>
<gene>
    <name evidence="3" type="ORF">A2573_02220</name>
</gene>
<comment type="caution">
    <text evidence="3">The sequence shown here is derived from an EMBL/GenBank/DDBJ whole genome shotgun (WGS) entry which is preliminary data.</text>
</comment>
<dbReference type="SUPFAM" id="SSF109604">
    <property type="entry name" value="HD-domain/PDEase-like"/>
    <property type="match status" value="1"/>
</dbReference>
<evidence type="ECO:0000259" key="2">
    <source>
        <dbReference type="SMART" id="SM00471"/>
    </source>
</evidence>
<dbReference type="Proteomes" id="UP000177596">
    <property type="component" value="Unassembled WGS sequence"/>
</dbReference>